<feature type="region of interest" description="Disordered" evidence="8">
    <location>
        <begin position="1186"/>
        <end position="1212"/>
    </location>
</feature>
<feature type="compositionally biased region" description="Acidic residues" evidence="8">
    <location>
        <begin position="33"/>
        <end position="43"/>
    </location>
</feature>
<dbReference type="HOGENOM" id="CLU_269617_0_0_1"/>
<dbReference type="CDD" id="cd20353">
    <property type="entry name" value="Rcat_RBR_RNF216"/>
    <property type="match status" value="1"/>
</dbReference>
<feature type="domain" description="RING-type" evidence="9">
    <location>
        <begin position="393"/>
        <end position="613"/>
    </location>
</feature>
<dbReference type="InterPro" id="IPR044066">
    <property type="entry name" value="TRIAD_supradom"/>
</dbReference>
<keyword evidence="5" id="KW-0863">Zinc-finger</keyword>
<name>W9C4E4_SCLBF</name>
<feature type="region of interest" description="Disordered" evidence="8">
    <location>
        <begin position="225"/>
        <end position="250"/>
    </location>
</feature>
<evidence type="ECO:0000256" key="4">
    <source>
        <dbReference type="ARBA" id="ARBA00022737"/>
    </source>
</evidence>
<dbReference type="Pfam" id="PF26200">
    <property type="entry name" value="Rcat_RNF216"/>
    <property type="match status" value="1"/>
</dbReference>
<sequence length="1212" mass="137271">MSQTLPRKPPGGSSTKNSNYIKREAGNYIEISDSSDDDDEDADSQLLLQRPIQRPAILRLPNNQPIALFGANDQNDFNLPYPAIPLPRLQDNQPAAAAVHKDYMNNAPIVKTEKVMTQWDGWMDGANDEDVDRMLWEDHALRAELNRSSNLYPPQSAAPSDLDQTTQQAARNPPQSIMEPEVDCINAVVAVFPEICRDHVADLYKSVSSSSDRLIAHILDEADTGSSYPKAKDTQKSLKRKRERSEEEEAKEKYEAAGRVVGPALFVERSLTRSILSFEFSQTPMTFIDATLISSNHRLFSAYRVLEQAHRTFDAANPPYQRIKNLRRMPAMYREDQVEEAIRLDATPARTVVYEELRAARAVRKNAESRRRAEREAELAEEENERKAQAEGTMSECGCCYGDYPLNRMVHCKNEEVLHWFCRGCARQTAENEIGNSKYELICMSTDGCTAGFSLEQRNQFLDETTIVALERNEAEAVLRMAGIENLASCPFCPFAAEYPPVEINREFRCLAPDCEKVSCRLCKTESHIPKSCEEYAKENGLSVRRQIEEAMSAAMIRKCNKCNTPFVKEEGCNKMTCTRNGCYNVQCYVCSKSCSYDHFNDVRRGGKEGNCPLFESAEDRHNTEVQKAEKEALDKVRAEHPEYSEEDLKVKMSENVAKDDERRKVKDPRNVQNVHYHRFLDEDVPGLAGGAAGNAGVLRNVFEELENPIPAGREPGRHGFQLDEFHEVIDHIAVAGPRNMVNREELEEQRQIVAAADYRMQLDLLRQRQARERAQERAGELNLVNQEYPYLMERRQIAEPNDRMQLDLIRQRQLRERAQDLANANDVPLANQGQNRMQLAFSRQQQLRKRPQDLANANDVALASQGYNRMQLDLPRQQRLRERPQDIAGRLNREAPPNGPKPHGNGERLEEERVFREDFGELNDQERYPAAAVQSPNRERDPVAPIPPPNLARDPVAPVPPPNLAPPPPNVVRDHFDFLFPNVARYPLAPVPPPNYAPPPPNLARHHYAPLPPIRERDPLAPVPPAILGRAEEALPNGPNSHGDGKRLEELRIGREELGDGNRQKGNPVAPVSPPNLPRIPFAFVGRAEREARRQMNQQAYGNAIPHRHRAERGEIQRARIQRGLWGGFQRQAFGERGENANGNGNGWLKEQAKVKKLLEGIPQPEEDIFEDEEGKGMMEVDEEGEVEVEGDGDGDGDEYFDDFPFGYDMI</sequence>
<dbReference type="InterPro" id="IPR047545">
    <property type="entry name" value="BRcat_RBR_RNF216"/>
</dbReference>
<dbReference type="GO" id="GO:0008270">
    <property type="term" value="F:zinc ion binding"/>
    <property type="evidence" value="ECO:0007669"/>
    <property type="project" value="UniProtKB-KW"/>
</dbReference>
<evidence type="ECO:0000256" key="7">
    <source>
        <dbReference type="ARBA" id="ARBA00022833"/>
    </source>
</evidence>
<feature type="region of interest" description="Disordered" evidence="8">
    <location>
        <begin position="889"/>
        <end position="962"/>
    </location>
</feature>
<dbReference type="Proteomes" id="UP000019487">
    <property type="component" value="Unassembled WGS sequence"/>
</dbReference>
<protein>
    <recommendedName>
        <fullName evidence="9">RING-type domain-containing protein</fullName>
    </recommendedName>
</protein>
<dbReference type="AlphaFoldDB" id="W9C4E4"/>
<dbReference type="CDD" id="cd16630">
    <property type="entry name" value="RING-HC_RBR_RNF216"/>
    <property type="match status" value="1"/>
</dbReference>
<dbReference type="PANTHER" id="PTHR22770:SF47">
    <property type="entry name" value="E3 UBIQUITIN-PROTEIN LIGASE RNF216"/>
    <property type="match status" value="1"/>
</dbReference>
<feature type="region of interest" description="Disordered" evidence="8">
    <location>
        <begin position="365"/>
        <end position="387"/>
    </location>
</feature>
<dbReference type="GO" id="GO:0016740">
    <property type="term" value="F:transferase activity"/>
    <property type="evidence" value="ECO:0007669"/>
    <property type="project" value="UniProtKB-KW"/>
</dbReference>
<comment type="pathway">
    <text evidence="1">Protein modification; protein ubiquitination.</text>
</comment>
<evidence type="ECO:0000256" key="1">
    <source>
        <dbReference type="ARBA" id="ARBA00004906"/>
    </source>
</evidence>
<keyword evidence="4" id="KW-0677">Repeat</keyword>
<dbReference type="PROSITE" id="PS51873">
    <property type="entry name" value="TRIAD"/>
    <property type="match status" value="1"/>
</dbReference>
<feature type="region of interest" description="Disordered" evidence="8">
    <location>
        <begin position="1"/>
        <end position="43"/>
    </location>
</feature>
<keyword evidence="11" id="KW-1185">Reference proteome</keyword>
<dbReference type="InterPro" id="IPR047544">
    <property type="entry name" value="RING-HC_RBR_RNF216"/>
</dbReference>
<dbReference type="CDD" id="cd20339">
    <property type="entry name" value="BRcat_RBR_RNF216"/>
    <property type="match status" value="1"/>
</dbReference>
<dbReference type="InterPro" id="IPR051628">
    <property type="entry name" value="LUBAC_E3_Ligases"/>
</dbReference>
<keyword evidence="7" id="KW-0862">Zinc</keyword>
<keyword evidence="3" id="KW-0479">Metal-binding</keyword>
<dbReference type="SUPFAM" id="SSF57850">
    <property type="entry name" value="RING/U-box"/>
    <property type="match status" value="2"/>
</dbReference>
<proteinExistence type="predicted"/>
<keyword evidence="6" id="KW-0833">Ubl conjugation pathway</keyword>
<evidence type="ECO:0000256" key="6">
    <source>
        <dbReference type="ARBA" id="ARBA00022786"/>
    </source>
</evidence>
<dbReference type="InterPro" id="IPR013083">
    <property type="entry name" value="Znf_RING/FYVE/PHD"/>
</dbReference>
<feature type="compositionally biased region" description="Basic and acidic residues" evidence="8">
    <location>
        <begin position="905"/>
        <end position="928"/>
    </location>
</feature>
<evidence type="ECO:0000256" key="5">
    <source>
        <dbReference type="ARBA" id="ARBA00022771"/>
    </source>
</evidence>
<feature type="region of interest" description="Disordered" evidence="8">
    <location>
        <begin position="148"/>
        <end position="178"/>
    </location>
</feature>
<feature type="compositionally biased region" description="Acidic residues" evidence="8">
    <location>
        <begin position="1186"/>
        <end position="1203"/>
    </location>
</feature>
<dbReference type="STRING" id="1432307.W9C4E4"/>
<gene>
    <name evidence="10" type="ORF">SBOR_9034</name>
</gene>
<feature type="compositionally biased region" description="Polar residues" evidence="8">
    <location>
        <begin position="162"/>
        <end position="175"/>
    </location>
</feature>
<dbReference type="Gene3D" id="3.30.40.10">
    <property type="entry name" value="Zinc/RING finger domain, C3HC4 (zinc finger)"/>
    <property type="match status" value="1"/>
</dbReference>
<dbReference type="InterPro" id="IPR047546">
    <property type="entry name" value="Rcat_RBR_RNF216"/>
</dbReference>
<dbReference type="OrthoDB" id="10009520at2759"/>
<evidence type="ECO:0000256" key="8">
    <source>
        <dbReference type="SAM" id="MobiDB-lite"/>
    </source>
</evidence>
<dbReference type="PANTHER" id="PTHR22770">
    <property type="entry name" value="UBIQUITIN CONJUGATING ENZYME 7 INTERACTING PROTEIN-RELATED"/>
    <property type="match status" value="1"/>
</dbReference>
<comment type="caution">
    <text evidence="10">The sequence shown here is derived from an EMBL/GenBank/DDBJ whole genome shotgun (WGS) entry which is preliminary data.</text>
</comment>
<accession>W9C4E4</accession>
<reference evidence="10 11" key="1">
    <citation type="journal article" date="2014" name="Genome Announc.">
        <title>Draft genome sequence of Sclerotinia borealis, a psychrophilic plant pathogenic fungus.</title>
        <authorList>
            <person name="Mardanov A.V."/>
            <person name="Beletsky A.V."/>
            <person name="Kadnikov V.V."/>
            <person name="Ignatov A.N."/>
            <person name="Ravin N.V."/>
        </authorList>
    </citation>
    <scope>NUCLEOTIDE SEQUENCE [LARGE SCALE GENOMIC DNA]</scope>
    <source>
        <strain evidence="11">F-4157</strain>
    </source>
</reference>
<keyword evidence="2" id="KW-0808">Transferase</keyword>
<evidence type="ECO:0000256" key="3">
    <source>
        <dbReference type="ARBA" id="ARBA00022723"/>
    </source>
</evidence>
<organism evidence="10 11">
    <name type="scientific">Sclerotinia borealis (strain F-4128)</name>
    <dbReference type="NCBI Taxonomy" id="1432307"/>
    <lineage>
        <taxon>Eukaryota</taxon>
        <taxon>Fungi</taxon>
        <taxon>Dikarya</taxon>
        <taxon>Ascomycota</taxon>
        <taxon>Pezizomycotina</taxon>
        <taxon>Leotiomycetes</taxon>
        <taxon>Helotiales</taxon>
        <taxon>Sclerotiniaceae</taxon>
        <taxon>Sclerotinia</taxon>
    </lineage>
</organism>
<evidence type="ECO:0000313" key="11">
    <source>
        <dbReference type="Proteomes" id="UP000019487"/>
    </source>
</evidence>
<evidence type="ECO:0000259" key="9">
    <source>
        <dbReference type="PROSITE" id="PS51873"/>
    </source>
</evidence>
<dbReference type="EMBL" id="AYSA01000603">
    <property type="protein sequence ID" value="ESZ90583.1"/>
    <property type="molecule type" value="Genomic_DNA"/>
</dbReference>
<evidence type="ECO:0000313" key="10">
    <source>
        <dbReference type="EMBL" id="ESZ90583.1"/>
    </source>
</evidence>
<dbReference type="Gene3D" id="1.20.120.1750">
    <property type="match status" value="1"/>
</dbReference>
<evidence type="ECO:0000256" key="2">
    <source>
        <dbReference type="ARBA" id="ARBA00022679"/>
    </source>
</evidence>